<comment type="caution">
    <text evidence="2">The sequence shown here is derived from an EMBL/GenBank/DDBJ whole genome shotgun (WGS) entry which is preliminary data.</text>
</comment>
<sequence length="174" mass="19779">MWWRQRYMKVLTRQYEERWDGTRWCGLMLAPSGFILGLLEFSSLEYLSKLSSLLSFQVSSRKCMSCHLHVVLVFGLLETQNTTKPCPIRKIAAADHCIAAPERRSRRVSDPSGCFLESSTLFLLDPATSEGLLVLSPLEYLSKFSPLLSFQVSSRKCMSSHLRVVLVFGLLGFH</sequence>
<keyword evidence="1" id="KW-1133">Transmembrane helix</keyword>
<keyword evidence="1" id="KW-0472">Membrane</keyword>
<name>A0A8S9GDW3_BRACR</name>
<keyword evidence="1" id="KW-0812">Transmembrane</keyword>
<organism evidence="2 4">
    <name type="scientific">Brassica cretica</name>
    <name type="common">Mustard</name>
    <dbReference type="NCBI Taxonomy" id="69181"/>
    <lineage>
        <taxon>Eukaryota</taxon>
        <taxon>Viridiplantae</taxon>
        <taxon>Streptophyta</taxon>
        <taxon>Embryophyta</taxon>
        <taxon>Tracheophyta</taxon>
        <taxon>Spermatophyta</taxon>
        <taxon>Magnoliopsida</taxon>
        <taxon>eudicotyledons</taxon>
        <taxon>Gunneridae</taxon>
        <taxon>Pentapetalae</taxon>
        <taxon>rosids</taxon>
        <taxon>malvids</taxon>
        <taxon>Brassicales</taxon>
        <taxon>Brassicaceae</taxon>
        <taxon>Brassiceae</taxon>
        <taxon>Brassica</taxon>
    </lineage>
</organism>
<reference evidence="2" key="1">
    <citation type="submission" date="2019-12" db="EMBL/GenBank/DDBJ databases">
        <title>Genome sequencing and annotation of Brassica cretica.</title>
        <authorList>
            <person name="Studholme D.J."/>
            <person name="Sarris P.F."/>
        </authorList>
    </citation>
    <scope>NUCLEOTIDE SEQUENCE</scope>
    <source>
        <strain evidence="2">PFS-001/15</strain>
        <strain evidence="3">PFS-102/07</strain>
        <tissue evidence="2">Leaf</tissue>
    </source>
</reference>
<proteinExistence type="predicted"/>
<dbReference type="EMBL" id="QGKY02000246">
    <property type="protein sequence ID" value="KAF2584383.1"/>
    <property type="molecule type" value="Genomic_DNA"/>
</dbReference>
<dbReference type="AlphaFoldDB" id="A0A8S9GDW3"/>
<accession>A0A8S9GDW3</accession>
<feature type="transmembrane region" description="Helical" evidence="1">
    <location>
        <begin position="21"/>
        <end position="39"/>
    </location>
</feature>
<dbReference type="Proteomes" id="UP000712281">
    <property type="component" value="Unassembled WGS sequence"/>
</dbReference>
<evidence type="ECO:0000313" key="2">
    <source>
        <dbReference type="EMBL" id="KAF2543589.1"/>
    </source>
</evidence>
<dbReference type="EMBL" id="QGKW02002005">
    <property type="protein sequence ID" value="KAF2543589.1"/>
    <property type="molecule type" value="Genomic_DNA"/>
</dbReference>
<evidence type="ECO:0000256" key="1">
    <source>
        <dbReference type="SAM" id="Phobius"/>
    </source>
</evidence>
<evidence type="ECO:0000313" key="3">
    <source>
        <dbReference type="EMBL" id="KAF2584383.1"/>
    </source>
</evidence>
<gene>
    <name evidence="2" type="ORF">F2Q68_00031469</name>
    <name evidence="3" type="ORF">F2Q70_00036294</name>
</gene>
<evidence type="ECO:0000313" key="4">
    <source>
        <dbReference type="Proteomes" id="UP000712281"/>
    </source>
</evidence>
<protein>
    <submittedName>
        <fullName evidence="2">Uncharacterized protein</fullName>
    </submittedName>
</protein>